<reference evidence="2 3" key="1">
    <citation type="submission" date="2012-04" db="EMBL/GenBank/DDBJ databases">
        <title>The Genome Sequence of Saprolegnia declina VS20.</title>
        <authorList>
            <consortium name="The Broad Institute Genome Sequencing Platform"/>
            <person name="Russ C."/>
            <person name="Nusbaum C."/>
            <person name="Tyler B."/>
            <person name="van West P."/>
            <person name="Dieguez-Uribeondo J."/>
            <person name="de Bruijn I."/>
            <person name="Tripathy S."/>
            <person name="Jiang R."/>
            <person name="Young S.K."/>
            <person name="Zeng Q."/>
            <person name="Gargeya S."/>
            <person name="Fitzgerald M."/>
            <person name="Haas B."/>
            <person name="Abouelleil A."/>
            <person name="Alvarado L."/>
            <person name="Arachchi H.M."/>
            <person name="Berlin A."/>
            <person name="Chapman S.B."/>
            <person name="Goldberg J."/>
            <person name="Griggs A."/>
            <person name="Gujja S."/>
            <person name="Hansen M."/>
            <person name="Howarth C."/>
            <person name="Imamovic A."/>
            <person name="Larimer J."/>
            <person name="McCowen C."/>
            <person name="Montmayeur A."/>
            <person name="Murphy C."/>
            <person name="Neiman D."/>
            <person name="Pearson M."/>
            <person name="Priest M."/>
            <person name="Roberts A."/>
            <person name="Saif S."/>
            <person name="Shea T."/>
            <person name="Sisk P."/>
            <person name="Sykes S."/>
            <person name="Wortman J."/>
            <person name="Nusbaum C."/>
            <person name="Birren B."/>
        </authorList>
    </citation>
    <scope>NUCLEOTIDE SEQUENCE [LARGE SCALE GENOMIC DNA]</scope>
    <source>
        <strain evidence="2 3">VS20</strain>
    </source>
</reference>
<dbReference type="VEuPathDB" id="FungiDB:SDRG_08381"/>
<dbReference type="RefSeq" id="XP_008612486.1">
    <property type="nucleotide sequence ID" value="XM_008614264.1"/>
</dbReference>
<dbReference type="AlphaFoldDB" id="T0Q8G4"/>
<dbReference type="OMA" id="EDENILW"/>
<dbReference type="GeneID" id="19949108"/>
<evidence type="ECO:0000256" key="1">
    <source>
        <dbReference type="SAM" id="MobiDB-lite"/>
    </source>
</evidence>
<protein>
    <submittedName>
        <fullName evidence="2">Uncharacterized protein</fullName>
    </submittedName>
</protein>
<name>T0Q8G4_SAPDV</name>
<dbReference type="InParanoid" id="T0Q8G4"/>
<dbReference type="OrthoDB" id="72790at2759"/>
<evidence type="ECO:0000313" key="3">
    <source>
        <dbReference type="Proteomes" id="UP000030762"/>
    </source>
</evidence>
<evidence type="ECO:0000313" key="2">
    <source>
        <dbReference type="EMBL" id="EQC34174.1"/>
    </source>
</evidence>
<sequence>MSKLSQWAEEDDADEDENILWDDSTERKLAENHGGFHLRRKSQTEMTTTSSKKQPPPPPTHLEDPPLKITLASSSAQVVKKIGRKTNKFGLGSPSAPTTKLKLQYRTNVPSHGSAKRGTKAATSTVATSASMVSSGLSASSVSSTGSIGTSMAQLLKAAENPEQVRRFLLAEVKQMTIERLVADAKRFAYLETLHAKTTSSSSG</sequence>
<feature type="region of interest" description="Disordered" evidence="1">
    <location>
        <begin position="1"/>
        <end position="66"/>
    </location>
</feature>
<organism evidence="2 3">
    <name type="scientific">Saprolegnia diclina (strain VS20)</name>
    <dbReference type="NCBI Taxonomy" id="1156394"/>
    <lineage>
        <taxon>Eukaryota</taxon>
        <taxon>Sar</taxon>
        <taxon>Stramenopiles</taxon>
        <taxon>Oomycota</taxon>
        <taxon>Saprolegniomycetes</taxon>
        <taxon>Saprolegniales</taxon>
        <taxon>Saprolegniaceae</taxon>
        <taxon>Saprolegnia</taxon>
    </lineage>
</organism>
<feature type="compositionally biased region" description="Acidic residues" evidence="1">
    <location>
        <begin position="8"/>
        <end position="20"/>
    </location>
</feature>
<gene>
    <name evidence="2" type="ORF">SDRG_08381</name>
</gene>
<accession>T0Q8G4</accession>
<keyword evidence="3" id="KW-1185">Reference proteome</keyword>
<dbReference type="EMBL" id="JH767156">
    <property type="protein sequence ID" value="EQC34174.1"/>
    <property type="molecule type" value="Genomic_DNA"/>
</dbReference>
<proteinExistence type="predicted"/>
<dbReference type="Proteomes" id="UP000030762">
    <property type="component" value="Unassembled WGS sequence"/>
</dbReference>